<feature type="domain" description="Mannosyl-glycoprotein endo-beta-N-acetylglucosamidase-like" evidence="1">
    <location>
        <begin position="150"/>
        <end position="237"/>
    </location>
</feature>
<dbReference type="RefSeq" id="WP_252738841.1">
    <property type="nucleotide sequence ID" value="NZ_BAAAFA010000008.1"/>
</dbReference>
<sequence>MIKLFLWLSFLAFLVVTLLAPFTFLVPDNAESSLAKRLIAEQQSQDKERQKSRENKKTVKKVVEQPLHNVDLPDFAAIADVSTKKAQFFDFITPAIVAQNERILATRTKLEYWLEQMTLELGLTEQEEAELQILAKRYRLKKSRSNLQKVNELLVRVDIIPLPLVLVQAANESAWGTSRFSRIGLNFFGIWCYEPDCGMVPNGRNKGAKHEVAAFDSVDDAVRGYFRNINTHNAYQVFRTIRAQLRANNEPIAPEILATGLLPYSERGADYVLDITDMLRHNQRFFEDETTYFDNTTSYSE</sequence>
<reference evidence="2 3" key="1">
    <citation type="journal article" date="2019" name="Int. J. Syst. Evol. Microbiol.">
        <title>The Global Catalogue of Microorganisms (GCM) 10K type strain sequencing project: providing services to taxonomists for standard genome sequencing and annotation.</title>
        <authorList>
            <consortium name="The Broad Institute Genomics Platform"/>
            <consortium name="The Broad Institute Genome Sequencing Center for Infectious Disease"/>
            <person name="Wu L."/>
            <person name="Ma J."/>
        </authorList>
    </citation>
    <scope>NUCLEOTIDE SEQUENCE [LARGE SCALE GENOMIC DNA]</scope>
    <source>
        <strain evidence="2 3">JCM 15608</strain>
    </source>
</reference>
<dbReference type="PANTHER" id="PTHR40572:SF1">
    <property type="entry name" value="PROTEIN BAX"/>
    <property type="match status" value="1"/>
</dbReference>
<evidence type="ECO:0000313" key="2">
    <source>
        <dbReference type="EMBL" id="GAA0820160.1"/>
    </source>
</evidence>
<accession>A0ABN1L8V1</accession>
<comment type="caution">
    <text evidence="2">The sequence shown here is derived from an EMBL/GenBank/DDBJ whole genome shotgun (WGS) entry which is preliminary data.</text>
</comment>
<dbReference type="InterPro" id="IPR002901">
    <property type="entry name" value="MGlyc_endo_b_GlcNAc-like_dom"/>
</dbReference>
<evidence type="ECO:0000259" key="1">
    <source>
        <dbReference type="Pfam" id="PF01832"/>
    </source>
</evidence>
<proteinExistence type="predicted"/>
<name>A0ABN1L8V1_9GAMM</name>
<keyword evidence="3" id="KW-1185">Reference proteome</keyword>
<organism evidence="2 3">
    <name type="scientific">Colwellia asteriadis</name>
    <dbReference type="NCBI Taxonomy" id="517723"/>
    <lineage>
        <taxon>Bacteria</taxon>
        <taxon>Pseudomonadati</taxon>
        <taxon>Pseudomonadota</taxon>
        <taxon>Gammaproteobacteria</taxon>
        <taxon>Alteromonadales</taxon>
        <taxon>Colwelliaceae</taxon>
        <taxon>Colwellia</taxon>
    </lineage>
</organism>
<protein>
    <recommendedName>
        <fullName evidence="1">Mannosyl-glycoprotein endo-beta-N-acetylglucosamidase-like domain-containing protein</fullName>
    </recommendedName>
</protein>
<dbReference type="Gene3D" id="1.10.530.10">
    <property type="match status" value="1"/>
</dbReference>
<dbReference type="Proteomes" id="UP001500021">
    <property type="component" value="Unassembled WGS sequence"/>
</dbReference>
<dbReference type="EMBL" id="BAAAFA010000008">
    <property type="protein sequence ID" value="GAA0820160.1"/>
    <property type="molecule type" value="Genomic_DNA"/>
</dbReference>
<gene>
    <name evidence="2" type="ORF">GCM10009111_25210</name>
</gene>
<evidence type="ECO:0000313" key="3">
    <source>
        <dbReference type="Proteomes" id="UP001500021"/>
    </source>
</evidence>
<dbReference type="Pfam" id="PF01832">
    <property type="entry name" value="Glucosaminidase"/>
    <property type="match status" value="1"/>
</dbReference>
<dbReference type="InterPro" id="IPR053195">
    <property type="entry name" value="Bax-like"/>
</dbReference>
<dbReference type="PANTHER" id="PTHR40572">
    <property type="entry name" value="PROTEIN BAX"/>
    <property type="match status" value="1"/>
</dbReference>